<name>A0A7K0JJ61_PHOVU</name>
<dbReference type="EMBL" id="VULU01000031">
    <property type="protein sequence ID" value="MSS49618.1"/>
    <property type="molecule type" value="Genomic_DNA"/>
</dbReference>
<evidence type="ECO:0000313" key="1">
    <source>
        <dbReference type="EMBL" id="MSS49618.1"/>
    </source>
</evidence>
<reference evidence="1 2" key="1">
    <citation type="submission" date="2019-09" db="EMBL/GenBank/DDBJ databases">
        <title>In-depth cultivation of the pig gut microbiome towards novel bacterial diversity and tailored functional studies.</title>
        <authorList>
            <person name="Wylensek D."/>
            <person name="Hitch T.C.A."/>
            <person name="Clavel T."/>
        </authorList>
    </citation>
    <scope>NUCLEOTIDE SEQUENCE [LARGE SCALE GENOMIC DNA]</scope>
    <source>
        <strain evidence="1 2">WCA-389-WT-3C</strain>
    </source>
</reference>
<sequence length="200" mass="23403">MKYPNIILNTKITPELFSDSKSAYFCKDGWVFYIEDLRTTFDNKYLAQAQIFPLAPSYEWYYLFYWKNGDIAIIKHRLANVAVGLWTSYDENGGVKEQINQDDIYGNVSPYNILSILAEEKMIDVKEGKSRRISPSGVRFSFKLNYNEKTKIWLADINLDFEKEMNGELPVTCPFKRYAHYKIDGNTGEILDVTYEEVEY</sequence>
<gene>
    <name evidence="1" type="ORF">FYJ30_15290</name>
</gene>
<dbReference type="AlphaFoldDB" id="A0A7K0JJ61"/>
<evidence type="ECO:0000313" key="2">
    <source>
        <dbReference type="Proteomes" id="UP000460950"/>
    </source>
</evidence>
<organism evidence="1 2">
    <name type="scientific">Phocaeicola vulgatus</name>
    <name type="common">Bacteroides vulgatus</name>
    <dbReference type="NCBI Taxonomy" id="821"/>
    <lineage>
        <taxon>Bacteria</taxon>
        <taxon>Pseudomonadati</taxon>
        <taxon>Bacteroidota</taxon>
        <taxon>Bacteroidia</taxon>
        <taxon>Bacteroidales</taxon>
        <taxon>Bacteroidaceae</taxon>
        <taxon>Phocaeicola</taxon>
    </lineage>
</organism>
<accession>A0A7K0JJ61</accession>
<protein>
    <submittedName>
        <fullName evidence="1">Uncharacterized protein</fullName>
    </submittedName>
</protein>
<dbReference type="RefSeq" id="WP_154577568.1">
    <property type="nucleotide sequence ID" value="NZ_VULU01000031.1"/>
</dbReference>
<dbReference type="Proteomes" id="UP000460950">
    <property type="component" value="Unassembled WGS sequence"/>
</dbReference>
<proteinExistence type="predicted"/>
<comment type="caution">
    <text evidence="1">The sequence shown here is derived from an EMBL/GenBank/DDBJ whole genome shotgun (WGS) entry which is preliminary data.</text>
</comment>